<dbReference type="SUPFAM" id="SSF144232">
    <property type="entry name" value="HIT/MYND zinc finger-like"/>
    <property type="match status" value="1"/>
</dbReference>
<dbReference type="Gene3D" id="1.25.40.10">
    <property type="entry name" value="Tetratricopeptide repeat domain"/>
    <property type="match status" value="2"/>
</dbReference>
<keyword evidence="7" id="KW-1185">Reference proteome</keyword>
<dbReference type="InterPro" id="IPR011990">
    <property type="entry name" value="TPR-like_helical_dom_sf"/>
</dbReference>
<dbReference type="PANTHER" id="PTHR46533">
    <property type="entry name" value="ZINC FINGER MYND DOMAIN-CONTAINING PROTEIN 12"/>
    <property type="match status" value="1"/>
</dbReference>
<dbReference type="AlphaFoldDB" id="A0A8C3JRL7"/>
<proteinExistence type="predicted"/>
<dbReference type="GO" id="GO:0008270">
    <property type="term" value="F:zinc ion binding"/>
    <property type="evidence" value="ECO:0007669"/>
    <property type="project" value="UniProtKB-KW"/>
</dbReference>
<sequence>AAARPSVAALEGSRRCELCGAAPARVRCGGCRLTYYCDVDHQKADWISIHQQICQLLIPIRTPLPFLLSEKERKHGAEQLLKRQKYLIDLAYGTAREFVLEGKHKEALPAALHALRFSTEVYGSDSLQLVPAYLLLAEASTGVGHFLEASRYLSQAEWIVLTAPDCSAAVEYQLHRGLGLFCAAKGNLEQALYHLANDIYVASSAFGLKSLEASGGYFHMANVFFRQNKTDIANSLYAEVGRNKGHPLYFCQRVLKSRPEMSLLSGEEEADGFVLAAEAQRAEATRVLSTVLDVRERAPKQQPGETAGVLHALAMLYYLARDLPKAREAGRRALHLAKQLPQRESLETVGHLLTLINSCTE</sequence>
<name>A0A8C3JRL7_9CHAR</name>
<dbReference type="InterPro" id="IPR002893">
    <property type="entry name" value="Znf_MYND"/>
</dbReference>
<reference evidence="6" key="2">
    <citation type="submission" date="2025-09" db="UniProtKB">
        <authorList>
            <consortium name="Ensembl"/>
        </authorList>
    </citation>
    <scope>IDENTIFICATION</scope>
</reference>
<evidence type="ECO:0000256" key="3">
    <source>
        <dbReference type="ARBA" id="ARBA00022833"/>
    </source>
</evidence>
<evidence type="ECO:0000256" key="2">
    <source>
        <dbReference type="ARBA" id="ARBA00022771"/>
    </source>
</evidence>
<accession>A0A8C3JRL7</accession>
<dbReference type="SUPFAM" id="SSF48452">
    <property type="entry name" value="TPR-like"/>
    <property type="match status" value="1"/>
</dbReference>
<dbReference type="PROSITE" id="PS01360">
    <property type="entry name" value="ZF_MYND_1"/>
    <property type="match status" value="1"/>
</dbReference>
<dbReference type="Gene3D" id="6.10.140.2220">
    <property type="match status" value="1"/>
</dbReference>
<protein>
    <submittedName>
        <fullName evidence="6">Zinc finger MYND-type containing 12</fullName>
    </submittedName>
</protein>
<dbReference type="PROSITE" id="PS50865">
    <property type="entry name" value="ZF_MYND_2"/>
    <property type="match status" value="1"/>
</dbReference>
<dbReference type="Ensembl" id="ENSCPGT00000012045.1">
    <property type="protein sequence ID" value="ENSCPGP00000010986.1"/>
    <property type="gene ID" value="ENSCPGG00000007799.1"/>
</dbReference>
<reference evidence="6" key="1">
    <citation type="submission" date="2025-08" db="UniProtKB">
        <authorList>
            <consortium name="Ensembl"/>
        </authorList>
    </citation>
    <scope>IDENTIFICATION</scope>
</reference>
<dbReference type="PANTHER" id="PTHR46533:SF1">
    <property type="entry name" value="ZINC FINGER MYND DOMAIN-CONTAINING PROTEIN 12"/>
    <property type="match status" value="1"/>
</dbReference>
<dbReference type="Pfam" id="PF01753">
    <property type="entry name" value="zf-MYND"/>
    <property type="match status" value="1"/>
</dbReference>
<dbReference type="InterPro" id="IPR053248">
    <property type="entry name" value="Zinc_finger_MYND_domain"/>
</dbReference>
<evidence type="ECO:0000313" key="6">
    <source>
        <dbReference type="Ensembl" id="ENSCPGP00000010986.1"/>
    </source>
</evidence>
<evidence type="ECO:0000256" key="1">
    <source>
        <dbReference type="ARBA" id="ARBA00022723"/>
    </source>
</evidence>
<keyword evidence="1" id="KW-0479">Metal-binding</keyword>
<feature type="domain" description="MYND-type" evidence="5">
    <location>
        <begin position="16"/>
        <end position="54"/>
    </location>
</feature>
<dbReference type="Proteomes" id="UP000694419">
    <property type="component" value="Unplaced"/>
</dbReference>
<organism evidence="6 7">
    <name type="scientific">Calidris pygmaea</name>
    <name type="common">Spoon-billed sandpiper</name>
    <dbReference type="NCBI Taxonomy" id="425635"/>
    <lineage>
        <taxon>Eukaryota</taxon>
        <taxon>Metazoa</taxon>
        <taxon>Chordata</taxon>
        <taxon>Craniata</taxon>
        <taxon>Vertebrata</taxon>
        <taxon>Euteleostomi</taxon>
        <taxon>Archelosauria</taxon>
        <taxon>Archosauria</taxon>
        <taxon>Dinosauria</taxon>
        <taxon>Saurischia</taxon>
        <taxon>Theropoda</taxon>
        <taxon>Coelurosauria</taxon>
        <taxon>Aves</taxon>
        <taxon>Neognathae</taxon>
        <taxon>Neoaves</taxon>
        <taxon>Charadriiformes</taxon>
        <taxon>Scolopacidae</taxon>
        <taxon>Calidris</taxon>
    </lineage>
</organism>
<evidence type="ECO:0000259" key="5">
    <source>
        <dbReference type="PROSITE" id="PS50865"/>
    </source>
</evidence>
<evidence type="ECO:0000313" key="7">
    <source>
        <dbReference type="Proteomes" id="UP000694419"/>
    </source>
</evidence>
<evidence type="ECO:0000256" key="4">
    <source>
        <dbReference type="PROSITE-ProRule" id="PRU00134"/>
    </source>
</evidence>
<keyword evidence="2 4" id="KW-0863">Zinc-finger</keyword>
<keyword evidence="3" id="KW-0862">Zinc</keyword>